<accession>A0ABW3PAE4</accession>
<dbReference type="InterPro" id="IPR037682">
    <property type="entry name" value="TonB_C"/>
</dbReference>
<keyword evidence="7" id="KW-0677">Repeat</keyword>
<dbReference type="RefSeq" id="WP_379030291.1">
    <property type="nucleotide sequence ID" value="NZ_JBHTLN010000001.1"/>
</dbReference>
<comment type="similarity">
    <text evidence="2">Belongs to the TonB family.</text>
</comment>
<comment type="subcellular location">
    <subcellularLocation>
        <location evidence="1">Cell inner membrane</location>
        <topology evidence="1">Single-pass membrane protein</topology>
        <orientation evidence="1">Periplasmic side</orientation>
    </subcellularLocation>
</comment>
<evidence type="ECO:0000256" key="10">
    <source>
        <dbReference type="ARBA" id="ARBA00023136"/>
    </source>
</evidence>
<dbReference type="Gene3D" id="3.30.1150.10">
    <property type="match status" value="2"/>
</dbReference>
<feature type="domain" description="TonB C-terminal" evidence="12">
    <location>
        <begin position="395"/>
        <end position="485"/>
    </location>
</feature>
<dbReference type="SMART" id="SM00698">
    <property type="entry name" value="MORN"/>
    <property type="match status" value="2"/>
</dbReference>
<evidence type="ECO:0000256" key="2">
    <source>
        <dbReference type="ARBA" id="ARBA00006555"/>
    </source>
</evidence>
<dbReference type="EMBL" id="JBHTLN010000001">
    <property type="protein sequence ID" value="MFD1121453.1"/>
    <property type="molecule type" value="Genomic_DNA"/>
</dbReference>
<keyword evidence="6" id="KW-0812">Transmembrane</keyword>
<keyword evidence="8" id="KW-0653">Protein transport</keyword>
<dbReference type="PANTHER" id="PTHR33446:SF2">
    <property type="entry name" value="PROTEIN TONB"/>
    <property type="match status" value="1"/>
</dbReference>
<proteinExistence type="inferred from homology"/>
<evidence type="ECO:0000313" key="13">
    <source>
        <dbReference type="EMBL" id="MFD1121453.1"/>
    </source>
</evidence>
<dbReference type="InterPro" id="IPR006260">
    <property type="entry name" value="TonB/TolA_C"/>
</dbReference>
<dbReference type="InterPro" id="IPR003409">
    <property type="entry name" value="MORN"/>
</dbReference>
<keyword evidence="11" id="KW-0732">Signal</keyword>
<dbReference type="Pfam" id="PF03544">
    <property type="entry name" value="TonB_C"/>
    <property type="match status" value="3"/>
</dbReference>
<evidence type="ECO:0000256" key="6">
    <source>
        <dbReference type="ARBA" id="ARBA00022692"/>
    </source>
</evidence>
<dbReference type="Pfam" id="PF02493">
    <property type="entry name" value="MORN"/>
    <property type="match status" value="4"/>
</dbReference>
<dbReference type="PROSITE" id="PS52015">
    <property type="entry name" value="TONB_CTD"/>
    <property type="match status" value="1"/>
</dbReference>
<gene>
    <name evidence="13" type="ORF">ACFQ2T_02975</name>
</gene>
<keyword evidence="9" id="KW-1133">Transmembrane helix</keyword>
<evidence type="ECO:0000259" key="12">
    <source>
        <dbReference type="PROSITE" id="PS52015"/>
    </source>
</evidence>
<keyword evidence="14" id="KW-1185">Reference proteome</keyword>
<reference evidence="14" key="1">
    <citation type="journal article" date="2019" name="Int. J. Syst. Evol. Microbiol.">
        <title>The Global Catalogue of Microorganisms (GCM) 10K type strain sequencing project: providing services to taxonomists for standard genome sequencing and annotation.</title>
        <authorList>
            <consortium name="The Broad Institute Genomics Platform"/>
            <consortium name="The Broad Institute Genome Sequencing Center for Infectious Disease"/>
            <person name="Wu L."/>
            <person name="Ma J."/>
        </authorList>
    </citation>
    <scope>NUCLEOTIDE SEQUENCE [LARGE SCALE GENOMIC DNA]</scope>
    <source>
        <strain evidence="14">CCUG 58411</strain>
    </source>
</reference>
<protein>
    <submittedName>
        <fullName evidence="13">TonB family protein</fullName>
    </submittedName>
</protein>
<sequence>MKKPLVAIIFLLWCDISYAADEPAKEAWITDDQGCKAYNQLPQPFESIEWTGACKDGYLDGVGTLNWFHDRVQKYSYTGHFVQGKLQGKGVAEYFNNTSHGIRLEADFVDSAAHGQGVQTWPDGRRYEGEFKKGSKTGKGIKTWSNGARYEGEFKDGNPTGAGFQPLKISTRELASYPEELFLHGNAGAFFAQISVNEKANIQSIDVLFSSHPAFEKAAIRTYQNARVTPALANGKPVPERIYKVINFSLSKKSFRGALPFTYPAKASSQLPDEFQYDKPPIDKLVAPLVYPLDLLQRRVKGSAKVSVVIDPQGLPTQVELLESSAPEFGAALKAMVYSSSFYAARKNKQPSWSAFTITREFSEHDSRETAIDANGWRILNKLKDSPAKILAVSQLDTAPKPFYTPPPVYPPELADKGVTGKVLVEFYIDKEGSVQFPHTLKADNEELAWLALTAVSRWQFYPPLVKGEPVDSVMTVPVAFNLNN</sequence>
<evidence type="ECO:0000256" key="5">
    <source>
        <dbReference type="ARBA" id="ARBA00022519"/>
    </source>
</evidence>
<evidence type="ECO:0000313" key="14">
    <source>
        <dbReference type="Proteomes" id="UP001597206"/>
    </source>
</evidence>
<dbReference type="NCBIfam" id="TIGR01352">
    <property type="entry name" value="tonB_Cterm"/>
    <property type="match status" value="1"/>
</dbReference>
<organism evidence="13 14">
    <name type="scientific">Methylophilus flavus</name>
    <dbReference type="NCBI Taxonomy" id="640084"/>
    <lineage>
        <taxon>Bacteria</taxon>
        <taxon>Pseudomonadati</taxon>
        <taxon>Pseudomonadota</taxon>
        <taxon>Betaproteobacteria</taxon>
        <taxon>Nitrosomonadales</taxon>
        <taxon>Methylophilaceae</taxon>
        <taxon>Methylophilus</taxon>
    </lineage>
</organism>
<dbReference type="Gene3D" id="2.20.110.10">
    <property type="entry name" value="Histone H3 K4-specific methyltransferase SET7/9 N-terminal domain"/>
    <property type="match status" value="1"/>
</dbReference>
<evidence type="ECO:0000256" key="3">
    <source>
        <dbReference type="ARBA" id="ARBA00022448"/>
    </source>
</evidence>
<evidence type="ECO:0000256" key="11">
    <source>
        <dbReference type="SAM" id="SignalP"/>
    </source>
</evidence>
<evidence type="ECO:0000256" key="7">
    <source>
        <dbReference type="ARBA" id="ARBA00022737"/>
    </source>
</evidence>
<evidence type="ECO:0000256" key="8">
    <source>
        <dbReference type="ARBA" id="ARBA00022927"/>
    </source>
</evidence>
<dbReference type="InterPro" id="IPR051045">
    <property type="entry name" value="TonB-dependent_transducer"/>
</dbReference>
<evidence type="ECO:0000256" key="9">
    <source>
        <dbReference type="ARBA" id="ARBA00022989"/>
    </source>
</evidence>
<comment type="caution">
    <text evidence="13">The sequence shown here is derived from an EMBL/GenBank/DDBJ whole genome shotgun (WGS) entry which is preliminary data.</text>
</comment>
<dbReference type="SUPFAM" id="SSF74653">
    <property type="entry name" value="TolA/TonB C-terminal domain"/>
    <property type="match status" value="3"/>
</dbReference>
<evidence type="ECO:0000256" key="4">
    <source>
        <dbReference type="ARBA" id="ARBA00022475"/>
    </source>
</evidence>
<dbReference type="SUPFAM" id="SSF82185">
    <property type="entry name" value="Histone H3 K4-specific methyltransferase SET7/9 N-terminal domain"/>
    <property type="match status" value="1"/>
</dbReference>
<evidence type="ECO:0000256" key="1">
    <source>
        <dbReference type="ARBA" id="ARBA00004383"/>
    </source>
</evidence>
<feature type="signal peptide" evidence="11">
    <location>
        <begin position="1"/>
        <end position="19"/>
    </location>
</feature>
<name>A0ABW3PAE4_9PROT</name>
<feature type="chain" id="PRO_5047541207" evidence="11">
    <location>
        <begin position="20"/>
        <end position="485"/>
    </location>
</feature>
<keyword evidence="10" id="KW-0472">Membrane</keyword>
<keyword evidence="4" id="KW-1003">Cell membrane</keyword>
<dbReference type="PANTHER" id="PTHR33446">
    <property type="entry name" value="PROTEIN TONB-RELATED"/>
    <property type="match status" value="1"/>
</dbReference>
<dbReference type="Proteomes" id="UP001597206">
    <property type="component" value="Unassembled WGS sequence"/>
</dbReference>
<keyword evidence="3" id="KW-0813">Transport</keyword>
<keyword evidence="5" id="KW-0997">Cell inner membrane</keyword>